<sequence length="302" mass="32970">MLSSSHEALHRIFQEDPGLFARAVRGLGVSFPPPVSASPLPTDLTENRPMERRVDTLLRMDTEDGEFILAVESQGKRVPDKPASWAYYLSHLYAKYGIPPVLLVVCADRSTAAWAARQVDIGPPQWPSLTLRPLVLGPDSLPVIASPDEAARDIPLTVLSAALHRRDPDANAILNALAKALKGLSADDEDTAGTFIELTEQGLGKTPAADLWRHLMAVDLSFFQSETAQRLRAEGRDEGRDEGRVEGRVEDILRLLDGRGVEVSEEERERIAGCGDLGMLDVWFMRAITATAAAELFAPEGD</sequence>
<organism evidence="1 2">
    <name type="scientific">Streptomyces pratens</name>
    <dbReference type="NCBI Taxonomy" id="887456"/>
    <lineage>
        <taxon>Bacteria</taxon>
        <taxon>Bacillati</taxon>
        <taxon>Actinomycetota</taxon>
        <taxon>Actinomycetes</taxon>
        <taxon>Kitasatosporales</taxon>
        <taxon>Streptomycetaceae</taxon>
        <taxon>Streptomyces</taxon>
    </lineage>
</organism>
<evidence type="ECO:0000313" key="2">
    <source>
        <dbReference type="Proteomes" id="UP001596242"/>
    </source>
</evidence>
<dbReference type="RefSeq" id="WP_386403440.1">
    <property type="nucleotide sequence ID" value="NZ_JBHSPT010000080.1"/>
</dbReference>
<comment type="caution">
    <text evidence="1">The sequence shown here is derived from an EMBL/GenBank/DDBJ whole genome shotgun (WGS) entry which is preliminary data.</text>
</comment>
<gene>
    <name evidence="1" type="ORF">ACFP50_29165</name>
</gene>
<evidence type="ECO:0000313" key="1">
    <source>
        <dbReference type="EMBL" id="MFC6059332.1"/>
    </source>
</evidence>
<dbReference type="EMBL" id="JBHSPT010000080">
    <property type="protein sequence ID" value="MFC6059332.1"/>
    <property type="molecule type" value="Genomic_DNA"/>
</dbReference>
<protein>
    <recommendedName>
        <fullName evidence="3">Transposase (putative) YhgA-like domain-containing protein</fullName>
    </recommendedName>
</protein>
<proteinExistence type="predicted"/>
<dbReference type="PANTHER" id="PTHR34613">
    <property type="entry name" value="SLL0800 PROTEIN"/>
    <property type="match status" value="1"/>
</dbReference>
<dbReference type="Proteomes" id="UP001596242">
    <property type="component" value="Unassembled WGS sequence"/>
</dbReference>
<evidence type="ECO:0008006" key="3">
    <source>
        <dbReference type="Google" id="ProtNLM"/>
    </source>
</evidence>
<name>A0ABW1M8I3_9ACTN</name>
<dbReference type="PANTHER" id="PTHR34613:SF1">
    <property type="entry name" value="SLL6017 PROTEIN"/>
    <property type="match status" value="1"/>
</dbReference>
<accession>A0ABW1M8I3</accession>
<keyword evidence="2" id="KW-1185">Reference proteome</keyword>
<reference evidence="2" key="1">
    <citation type="journal article" date="2019" name="Int. J. Syst. Evol. Microbiol.">
        <title>The Global Catalogue of Microorganisms (GCM) 10K type strain sequencing project: providing services to taxonomists for standard genome sequencing and annotation.</title>
        <authorList>
            <consortium name="The Broad Institute Genomics Platform"/>
            <consortium name="The Broad Institute Genome Sequencing Center for Infectious Disease"/>
            <person name="Wu L."/>
            <person name="Ma J."/>
        </authorList>
    </citation>
    <scope>NUCLEOTIDE SEQUENCE [LARGE SCALE GENOMIC DNA]</scope>
    <source>
        <strain evidence="2">JCM 12763</strain>
    </source>
</reference>